<name>A0A4V2NI74_9MOLU</name>
<accession>A0A4V2NI74</accession>
<feature type="binding site" evidence="10">
    <location>
        <position position="14"/>
    </location>
    <ligand>
        <name>a divalent metal cation</name>
        <dbReference type="ChEBI" id="CHEBI:60240"/>
    </ligand>
</feature>
<feature type="domain" description="RNase H type-2" evidence="12">
    <location>
        <begin position="8"/>
        <end position="223"/>
    </location>
</feature>
<evidence type="ECO:0000256" key="1">
    <source>
        <dbReference type="ARBA" id="ARBA00000077"/>
    </source>
</evidence>
<proteinExistence type="inferred from homology"/>
<comment type="subcellular location">
    <subcellularLocation>
        <location evidence="3">Cytoplasm</location>
    </subcellularLocation>
</comment>
<comment type="catalytic activity">
    <reaction evidence="1 10 11">
        <text>Endonucleolytic cleavage to 5'-phosphomonoester.</text>
        <dbReference type="EC" id="3.1.26.4"/>
    </reaction>
</comment>
<sequence length="223" mass="25208">MKAIYRNLKIIGADETGVGDYMTPLVAAAVFVPLQHIKKLEDMGITDSKKLTDKKILELFEKIKPLIKSSVRHLSQKGYNKLNTSFNAHELKTIIHLQAINAVESRVDDIDLVILDQYVNENSFNKYVQRIEKSSLDIKGIKPKLKMVTKGEMEHVSVAAASIVARAYFLKMMEAQCKKYNMNFPLGTNDRVVNAALEFVNKYGKDKLIEVAKLSFKTTSKII</sequence>
<evidence type="ECO:0000313" key="13">
    <source>
        <dbReference type="EMBL" id="TCG11761.1"/>
    </source>
</evidence>
<comment type="similarity">
    <text evidence="4">Belongs to the RNase HII family. RnhC subfamily.</text>
</comment>
<keyword evidence="8 10" id="KW-0255">Endonuclease</keyword>
<feature type="binding site" evidence="10">
    <location>
        <position position="15"/>
    </location>
    <ligand>
        <name>a divalent metal cation</name>
        <dbReference type="ChEBI" id="CHEBI:60240"/>
    </ligand>
</feature>
<comment type="function">
    <text evidence="2 11">Endonuclease that specifically degrades the RNA of RNA-DNA hybrids.</text>
</comment>
<dbReference type="GO" id="GO:0032299">
    <property type="term" value="C:ribonuclease H2 complex"/>
    <property type="evidence" value="ECO:0007669"/>
    <property type="project" value="TreeGrafter"/>
</dbReference>
<dbReference type="GO" id="GO:0005737">
    <property type="term" value="C:cytoplasm"/>
    <property type="evidence" value="ECO:0007669"/>
    <property type="project" value="UniProtKB-SubCell"/>
</dbReference>
<dbReference type="EMBL" id="PSZO01000003">
    <property type="protein sequence ID" value="TCG11761.1"/>
    <property type="molecule type" value="Genomic_DNA"/>
</dbReference>
<keyword evidence="7 10" id="KW-0479">Metal-binding</keyword>
<feature type="binding site" evidence="10">
    <location>
        <position position="116"/>
    </location>
    <ligand>
        <name>a divalent metal cation</name>
        <dbReference type="ChEBI" id="CHEBI:60240"/>
    </ligand>
</feature>
<dbReference type="GO" id="GO:0046872">
    <property type="term" value="F:metal ion binding"/>
    <property type="evidence" value="ECO:0007669"/>
    <property type="project" value="UniProtKB-KW"/>
</dbReference>
<dbReference type="InterPro" id="IPR001352">
    <property type="entry name" value="RNase_HII/HIII"/>
</dbReference>
<dbReference type="Gene3D" id="3.30.420.10">
    <property type="entry name" value="Ribonuclease H-like superfamily/Ribonuclease H"/>
    <property type="match status" value="1"/>
</dbReference>
<evidence type="ECO:0000313" key="14">
    <source>
        <dbReference type="Proteomes" id="UP000294192"/>
    </source>
</evidence>
<reference evidence="13 14" key="1">
    <citation type="submission" date="2018-02" db="EMBL/GenBank/DDBJ databases">
        <title>Mycoplasma marinum and Mycoplasma todarodis sp. nov., moderately halophilic and psychrotolerant mycoplasmas isolated from cephalopods.</title>
        <authorList>
            <person name="Viver T."/>
        </authorList>
    </citation>
    <scope>NUCLEOTIDE SEQUENCE [LARGE SCALE GENOMIC DNA]</scope>
    <source>
        <strain evidence="13 14">PE</strain>
    </source>
</reference>
<dbReference type="PROSITE" id="PS51975">
    <property type="entry name" value="RNASE_H_2"/>
    <property type="match status" value="1"/>
</dbReference>
<dbReference type="InterPro" id="IPR012337">
    <property type="entry name" value="RNaseH-like_sf"/>
</dbReference>
<evidence type="ECO:0000256" key="8">
    <source>
        <dbReference type="ARBA" id="ARBA00022759"/>
    </source>
</evidence>
<dbReference type="OrthoDB" id="9777935at2"/>
<dbReference type="CDD" id="cd06590">
    <property type="entry name" value="RNase_HII_bacteria_HIII_like"/>
    <property type="match status" value="1"/>
</dbReference>
<evidence type="ECO:0000259" key="12">
    <source>
        <dbReference type="PROSITE" id="PS51975"/>
    </source>
</evidence>
<keyword evidence="9 10" id="KW-0378">Hydrolase</keyword>
<dbReference type="InterPro" id="IPR036397">
    <property type="entry name" value="RNaseH_sf"/>
</dbReference>
<comment type="cofactor">
    <cofactor evidence="10">
        <name>Mn(2+)</name>
        <dbReference type="ChEBI" id="CHEBI:29035"/>
    </cofactor>
    <cofactor evidence="10">
        <name>Mg(2+)</name>
        <dbReference type="ChEBI" id="CHEBI:18420"/>
    </cofactor>
    <text evidence="10">Manganese or magnesium. Binds 1 divalent metal ion per monomer in the absence of substrate. May bind a second metal ion after substrate binding.</text>
</comment>
<protein>
    <recommendedName>
        <fullName evidence="11">Ribonuclease</fullName>
        <ecNumber evidence="11">3.1.26.4</ecNumber>
    </recommendedName>
</protein>
<organism evidence="13 14">
    <name type="scientific">Mycoplasma marinum</name>
    <dbReference type="NCBI Taxonomy" id="1937190"/>
    <lineage>
        <taxon>Bacteria</taxon>
        <taxon>Bacillati</taxon>
        <taxon>Mycoplasmatota</taxon>
        <taxon>Mollicutes</taxon>
        <taxon>Mycoplasmataceae</taxon>
        <taxon>Mycoplasma</taxon>
    </lineage>
</organism>
<evidence type="ECO:0000256" key="7">
    <source>
        <dbReference type="ARBA" id="ARBA00022723"/>
    </source>
</evidence>
<dbReference type="GO" id="GO:0004523">
    <property type="term" value="F:RNA-DNA hybrid ribonuclease activity"/>
    <property type="evidence" value="ECO:0007669"/>
    <property type="project" value="UniProtKB-UniRule"/>
</dbReference>
<dbReference type="Proteomes" id="UP000294192">
    <property type="component" value="Unassembled WGS sequence"/>
</dbReference>
<evidence type="ECO:0000256" key="3">
    <source>
        <dbReference type="ARBA" id="ARBA00004496"/>
    </source>
</evidence>
<dbReference type="SUPFAM" id="SSF53098">
    <property type="entry name" value="Ribonuclease H-like"/>
    <property type="match status" value="1"/>
</dbReference>
<evidence type="ECO:0000256" key="6">
    <source>
        <dbReference type="ARBA" id="ARBA00022722"/>
    </source>
</evidence>
<evidence type="ECO:0000256" key="9">
    <source>
        <dbReference type="ARBA" id="ARBA00022801"/>
    </source>
</evidence>
<dbReference type="Pfam" id="PF01351">
    <property type="entry name" value="RNase_HII"/>
    <property type="match status" value="1"/>
</dbReference>
<dbReference type="EC" id="3.1.26.4" evidence="11"/>
<dbReference type="RefSeq" id="WP_131598568.1">
    <property type="nucleotide sequence ID" value="NZ_CBDBYK010000001.1"/>
</dbReference>
<evidence type="ECO:0000256" key="11">
    <source>
        <dbReference type="RuleBase" id="RU003515"/>
    </source>
</evidence>
<dbReference type="GO" id="GO:0006298">
    <property type="term" value="P:mismatch repair"/>
    <property type="evidence" value="ECO:0007669"/>
    <property type="project" value="TreeGrafter"/>
</dbReference>
<evidence type="ECO:0000256" key="5">
    <source>
        <dbReference type="ARBA" id="ARBA00022490"/>
    </source>
</evidence>
<evidence type="ECO:0000256" key="4">
    <source>
        <dbReference type="ARBA" id="ARBA00008378"/>
    </source>
</evidence>
<dbReference type="GO" id="GO:0003723">
    <property type="term" value="F:RNA binding"/>
    <property type="evidence" value="ECO:0007669"/>
    <property type="project" value="UniProtKB-UniRule"/>
</dbReference>
<evidence type="ECO:0000256" key="10">
    <source>
        <dbReference type="PROSITE-ProRule" id="PRU01319"/>
    </source>
</evidence>
<dbReference type="GO" id="GO:0043137">
    <property type="term" value="P:DNA replication, removal of RNA primer"/>
    <property type="evidence" value="ECO:0007669"/>
    <property type="project" value="TreeGrafter"/>
</dbReference>
<dbReference type="InterPro" id="IPR024567">
    <property type="entry name" value="RNase_HII/HIII_dom"/>
</dbReference>
<dbReference type="PANTHER" id="PTHR10954">
    <property type="entry name" value="RIBONUCLEASE H2 SUBUNIT A"/>
    <property type="match status" value="1"/>
</dbReference>
<gene>
    <name evidence="13" type="ORF">C4B24_01255</name>
</gene>
<keyword evidence="6 10" id="KW-0540">Nuclease</keyword>
<evidence type="ECO:0000256" key="2">
    <source>
        <dbReference type="ARBA" id="ARBA00004065"/>
    </source>
</evidence>
<dbReference type="AlphaFoldDB" id="A0A4V2NI74"/>
<dbReference type="PANTHER" id="PTHR10954:SF23">
    <property type="entry name" value="RIBONUCLEASE"/>
    <property type="match status" value="1"/>
</dbReference>
<keyword evidence="14" id="KW-1185">Reference proteome</keyword>
<keyword evidence="5" id="KW-0963">Cytoplasm</keyword>
<comment type="caution">
    <text evidence="13">The sequence shown here is derived from an EMBL/GenBank/DDBJ whole genome shotgun (WGS) entry which is preliminary data.</text>
</comment>